<evidence type="ECO:0000256" key="1">
    <source>
        <dbReference type="SAM" id="Phobius"/>
    </source>
</evidence>
<dbReference type="AlphaFoldDB" id="A0A0H3WNS2"/>
<dbReference type="EMBL" id="CP011807">
    <property type="protein sequence ID" value="AKM29402.1"/>
    <property type="molecule type" value="Genomic_DNA"/>
</dbReference>
<accession>A0A0H3WNS2</accession>
<proteinExistence type="predicted"/>
<keyword evidence="3" id="KW-1185">Reference proteome</keyword>
<name>A0A0H3WNS2_9BURK</name>
<protein>
    <submittedName>
        <fullName evidence="2">Uncharacterized protein</fullName>
    </submittedName>
</protein>
<organism evidence="2 3">
    <name type="scientific">Pandoraea faecigallinarum</name>
    <dbReference type="NCBI Taxonomy" id="656179"/>
    <lineage>
        <taxon>Bacteria</taxon>
        <taxon>Pseudomonadati</taxon>
        <taxon>Pseudomonadota</taxon>
        <taxon>Betaproteobacteria</taxon>
        <taxon>Burkholderiales</taxon>
        <taxon>Burkholderiaceae</taxon>
        <taxon>Pandoraea</taxon>
    </lineage>
</organism>
<dbReference type="RefSeq" id="WP_047905341.1">
    <property type="nucleotide sequence ID" value="NZ_CP011807.3"/>
</dbReference>
<evidence type="ECO:0000313" key="3">
    <source>
        <dbReference type="Proteomes" id="UP000035651"/>
    </source>
</evidence>
<keyword evidence="1" id="KW-0472">Membrane</keyword>
<sequence length="65" mass="7193">MYDAHQPATVASVGVGGWAYTALNLPWSTIVSILTAFYIALQCINIAPTVWAKFKNWHAGKGWRE</sequence>
<keyword evidence="1" id="KW-0812">Transmembrane</keyword>
<gene>
    <name evidence="2" type="ORF">AB870_03510</name>
</gene>
<dbReference type="Proteomes" id="UP000035651">
    <property type="component" value="Chromosome"/>
</dbReference>
<feature type="transmembrane region" description="Helical" evidence="1">
    <location>
        <begin position="25"/>
        <end position="47"/>
    </location>
</feature>
<evidence type="ECO:0000313" key="2">
    <source>
        <dbReference type="EMBL" id="AKM29402.1"/>
    </source>
</evidence>
<dbReference type="PATRIC" id="fig|656179.3.peg.768"/>
<dbReference type="KEGG" id="pfg:AB870_03510"/>
<keyword evidence="1" id="KW-1133">Transmembrane helix</keyword>
<reference evidence="2" key="1">
    <citation type="submission" date="2016-06" db="EMBL/GenBank/DDBJ databases">
        <title>Complete Genome Sequence of Pandoraea faecigallinarum DSM-23572.</title>
        <authorList>
            <person name="Yong D."/>
            <person name="Ee R."/>
            <person name="Lim Y.-L."/>
            <person name="Yin W.-F."/>
            <person name="Chan K.-G."/>
        </authorList>
    </citation>
    <scope>NUCLEOTIDE SEQUENCE</scope>
    <source>
        <strain evidence="2">DSM 23572</strain>
    </source>
</reference>
<dbReference type="STRING" id="656179.AB870_03510"/>